<keyword evidence="2" id="KW-1185">Reference proteome</keyword>
<dbReference type="EMBL" id="JAAWWB010000016">
    <property type="protein sequence ID" value="KAG6764017.1"/>
    <property type="molecule type" value="Genomic_DNA"/>
</dbReference>
<proteinExistence type="predicted"/>
<sequence>MRRNAHAACRLCSSSKLYHEQLGPRGQGLQAKEVLGADCTRGNRKHNITKFIMPFRCSEEVIETIELDDIKFSVGGIPGRSGPSTEQRKRLTIAVELVSNPSIVFMDEPTSGLDTKADILSVKLFAKGQRWMLEVTSASMESELGLDFAELHKESLCTCKYIFHFHFLESKTSWKSLIADFVSQNFLHDMNPSCS</sequence>
<name>A0A8X8CRY2_POPTO</name>
<dbReference type="Proteomes" id="UP000886885">
    <property type="component" value="Chromosome 8D"/>
</dbReference>
<protein>
    <recommendedName>
        <fullName evidence="3">ABC transporter domain-containing protein</fullName>
    </recommendedName>
</protein>
<evidence type="ECO:0000313" key="1">
    <source>
        <dbReference type="EMBL" id="KAG6764017.1"/>
    </source>
</evidence>
<dbReference type="OrthoDB" id="825072at2759"/>
<organism evidence="1 2">
    <name type="scientific">Populus tomentosa</name>
    <name type="common">Chinese white poplar</name>
    <dbReference type="NCBI Taxonomy" id="118781"/>
    <lineage>
        <taxon>Eukaryota</taxon>
        <taxon>Viridiplantae</taxon>
        <taxon>Streptophyta</taxon>
        <taxon>Embryophyta</taxon>
        <taxon>Tracheophyta</taxon>
        <taxon>Spermatophyta</taxon>
        <taxon>Magnoliopsida</taxon>
        <taxon>eudicotyledons</taxon>
        <taxon>Gunneridae</taxon>
        <taxon>Pentapetalae</taxon>
        <taxon>rosids</taxon>
        <taxon>fabids</taxon>
        <taxon>Malpighiales</taxon>
        <taxon>Salicaceae</taxon>
        <taxon>Saliceae</taxon>
        <taxon>Populus</taxon>
    </lineage>
</organism>
<reference evidence="1" key="1">
    <citation type="journal article" date="2020" name="bioRxiv">
        <title>Hybrid origin of Populus tomentosa Carr. identified through genome sequencing and phylogenomic analysis.</title>
        <authorList>
            <person name="An X."/>
            <person name="Gao K."/>
            <person name="Chen Z."/>
            <person name="Li J."/>
            <person name="Yang X."/>
            <person name="Yang X."/>
            <person name="Zhou J."/>
            <person name="Guo T."/>
            <person name="Zhao T."/>
            <person name="Huang S."/>
            <person name="Miao D."/>
            <person name="Khan W.U."/>
            <person name="Rao P."/>
            <person name="Ye M."/>
            <person name="Lei B."/>
            <person name="Liao W."/>
            <person name="Wang J."/>
            <person name="Ji L."/>
            <person name="Li Y."/>
            <person name="Guo B."/>
            <person name="Mustafa N.S."/>
            <person name="Li S."/>
            <person name="Yun Q."/>
            <person name="Keller S.R."/>
            <person name="Mao J."/>
            <person name="Zhang R."/>
            <person name="Strauss S.H."/>
        </authorList>
    </citation>
    <scope>NUCLEOTIDE SEQUENCE</scope>
    <source>
        <strain evidence="1">GM15</strain>
        <tissue evidence="1">Leaf</tissue>
    </source>
</reference>
<comment type="caution">
    <text evidence="1">The sequence shown here is derived from an EMBL/GenBank/DDBJ whole genome shotgun (WGS) entry which is preliminary data.</text>
</comment>
<evidence type="ECO:0000313" key="2">
    <source>
        <dbReference type="Proteomes" id="UP000886885"/>
    </source>
</evidence>
<gene>
    <name evidence="1" type="ORF">POTOM_031470</name>
</gene>
<dbReference type="PANTHER" id="PTHR48040">
    <property type="entry name" value="PLEIOTROPIC DRUG RESISTANCE PROTEIN 1-LIKE ISOFORM X1"/>
    <property type="match status" value="1"/>
</dbReference>
<evidence type="ECO:0008006" key="3">
    <source>
        <dbReference type="Google" id="ProtNLM"/>
    </source>
</evidence>
<dbReference type="PANTHER" id="PTHR48040:SF62">
    <property type="entry name" value="ABC TRANSPORTER DOMAIN-CONTAINING PROTEIN"/>
    <property type="match status" value="1"/>
</dbReference>
<dbReference type="AlphaFoldDB" id="A0A8X8CRY2"/>
<accession>A0A8X8CRY2</accession>